<dbReference type="InterPro" id="IPR015946">
    <property type="entry name" value="KH_dom-like_a/b"/>
</dbReference>
<dbReference type="InterPro" id="IPR016484">
    <property type="entry name" value="GTPase_Der"/>
</dbReference>
<dbReference type="InterPro" id="IPR031166">
    <property type="entry name" value="G_ENGA"/>
</dbReference>
<dbReference type="GeneID" id="84903999"/>
<gene>
    <name evidence="8" type="primary">der</name>
    <name evidence="12" type="ORF">IV60_GL000346</name>
</gene>
<evidence type="ECO:0000256" key="4">
    <source>
        <dbReference type="ARBA" id="ARBA00022737"/>
    </source>
</evidence>
<sequence>MPKPIVAVVGRPNVGKSTLVNRLAQRREAIVHESRGVTRDRSYHDADWNGREFCLIDTGGIESVKSKDQFAPHIREQALLACEEADVIVFVVDGKTGITDEDEEVARIVRRSDKPVFLVVNKKDSPETEQDGLWDFYALGVGEPLPISASHGIGTGDLLDGIVAELPEEREEPVDDSIIRLAIIGRPNVGKSSLANRLAGKKRSIVSNVAGTTRDAIDTMIMWKDQPICLVDTAGMRQKSKVHEDVEYYSLLRGLRAMDRADVCLLVIDATVGVTEQDQKLANMAVERGCALVGLLNKWDLIDTEEKQAEVSASVDKRMSFSPWIPFIRVSALTGRAIDKVLGAALAAAGARASEIRTSKLNDLLTRIREGGHSVSDKGRRLKIHYATQTGSKPPVISFWCNAPDLVDDNYERFIENRLRECFDLTGTPLRLKFRKKAEA</sequence>
<dbReference type="InterPro" id="IPR006073">
    <property type="entry name" value="GTP-bd"/>
</dbReference>
<comment type="subunit">
    <text evidence="8">Associates with the 50S ribosomal subunit.</text>
</comment>
<accession>A0ABR5Q3U1</accession>
<feature type="binding site" evidence="8">
    <location>
        <begin position="57"/>
        <end position="61"/>
    </location>
    <ligand>
        <name>GTP</name>
        <dbReference type="ChEBI" id="CHEBI:37565"/>
        <label>1</label>
    </ligand>
</feature>
<evidence type="ECO:0000259" key="11">
    <source>
        <dbReference type="PROSITE" id="PS51712"/>
    </source>
</evidence>
<feature type="domain" description="EngA-type G" evidence="11">
    <location>
        <begin position="179"/>
        <end position="353"/>
    </location>
</feature>
<dbReference type="PANTHER" id="PTHR43834">
    <property type="entry name" value="GTPASE DER"/>
    <property type="match status" value="1"/>
</dbReference>
<dbReference type="PANTHER" id="PTHR43834:SF6">
    <property type="entry name" value="GTPASE DER"/>
    <property type="match status" value="1"/>
</dbReference>
<dbReference type="EMBL" id="JQCP01000001">
    <property type="protein sequence ID" value="KRO03167.1"/>
    <property type="molecule type" value="Genomic_DNA"/>
</dbReference>
<evidence type="ECO:0000256" key="5">
    <source>
        <dbReference type="ARBA" id="ARBA00022741"/>
    </source>
</evidence>
<evidence type="ECO:0000256" key="10">
    <source>
        <dbReference type="RuleBase" id="RU004481"/>
    </source>
</evidence>
<evidence type="ECO:0000256" key="9">
    <source>
        <dbReference type="PROSITE-ProRule" id="PRU01049"/>
    </source>
</evidence>
<feature type="binding site" evidence="8">
    <location>
        <begin position="121"/>
        <end position="124"/>
    </location>
    <ligand>
        <name>GTP</name>
        <dbReference type="ChEBI" id="CHEBI:37565"/>
        <label>1</label>
    </ligand>
</feature>
<protein>
    <recommendedName>
        <fullName evidence="2 8">GTPase Der</fullName>
    </recommendedName>
    <alternativeName>
        <fullName evidence="7 8">GTP-binding protein EngA</fullName>
    </alternativeName>
</protein>
<comment type="function">
    <text evidence="8 10">GTPase that plays an essential role in the late steps of ribosome biogenesis.</text>
</comment>
<keyword evidence="5 8" id="KW-0547">Nucleotide-binding</keyword>
<dbReference type="CDD" id="cd01894">
    <property type="entry name" value="EngA1"/>
    <property type="match status" value="1"/>
</dbReference>
<dbReference type="PIRSF" id="PIRSF006485">
    <property type="entry name" value="GTP-binding_EngA"/>
    <property type="match status" value="1"/>
</dbReference>
<keyword evidence="6 8" id="KW-0342">GTP-binding</keyword>
<feature type="binding site" evidence="8">
    <location>
        <begin position="232"/>
        <end position="236"/>
    </location>
    <ligand>
        <name>GTP</name>
        <dbReference type="ChEBI" id="CHEBI:37565"/>
        <label>2</label>
    </ligand>
</feature>
<dbReference type="Pfam" id="PF14714">
    <property type="entry name" value="KH_dom-like"/>
    <property type="match status" value="1"/>
</dbReference>
<dbReference type="HAMAP" id="MF_00195">
    <property type="entry name" value="GTPase_Der"/>
    <property type="match status" value="1"/>
</dbReference>
<name>A0ABR5Q3U1_9ACTN</name>
<dbReference type="Proteomes" id="UP000051927">
    <property type="component" value="Unassembled WGS sequence"/>
</dbReference>
<dbReference type="PRINTS" id="PR00326">
    <property type="entry name" value="GTP1OBG"/>
</dbReference>
<keyword evidence="3 8" id="KW-0690">Ribosome biogenesis</keyword>
<keyword evidence="13" id="KW-1185">Reference proteome</keyword>
<evidence type="ECO:0000256" key="8">
    <source>
        <dbReference type="HAMAP-Rule" id="MF_00195"/>
    </source>
</evidence>
<organism evidence="12 13">
    <name type="scientific">Lancefieldella rimae</name>
    <dbReference type="NCBI Taxonomy" id="1383"/>
    <lineage>
        <taxon>Bacteria</taxon>
        <taxon>Bacillati</taxon>
        <taxon>Actinomycetota</taxon>
        <taxon>Coriobacteriia</taxon>
        <taxon>Coriobacteriales</taxon>
        <taxon>Atopobiaceae</taxon>
        <taxon>Lancefieldella</taxon>
    </lineage>
</organism>
<evidence type="ECO:0000256" key="6">
    <source>
        <dbReference type="ARBA" id="ARBA00023134"/>
    </source>
</evidence>
<dbReference type="NCBIfam" id="TIGR00231">
    <property type="entry name" value="small_GTP"/>
    <property type="match status" value="2"/>
</dbReference>
<dbReference type="CDD" id="cd01895">
    <property type="entry name" value="EngA2"/>
    <property type="match status" value="1"/>
</dbReference>
<evidence type="ECO:0000256" key="2">
    <source>
        <dbReference type="ARBA" id="ARBA00020953"/>
    </source>
</evidence>
<dbReference type="Gene3D" id="3.30.300.20">
    <property type="match status" value="1"/>
</dbReference>
<dbReference type="RefSeq" id="WP_003148156.1">
    <property type="nucleotide sequence ID" value="NZ_JQCP01000001.1"/>
</dbReference>
<evidence type="ECO:0000256" key="7">
    <source>
        <dbReference type="ARBA" id="ARBA00032345"/>
    </source>
</evidence>
<evidence type="ECO:0000256" key="3">
    <source>
        <dbReference type="ARBA" id="ARBA00022517"/>
    </source>
</evidence>
<evidence type="ECO:0000256" key="1">
    <source>
        <dbReference type="ARBA" id="ARBA00008279"/>
    </source>
</evidence>
<dbReference type="SUPFAM" id="SSF52540">
    <property type="entry name" value="P-loop containing nucleoside triphosphate hydrolases"/>
    <property type="match status" value="2"/>
</dbReference>
<dbReference type="Gene3D" id="3.40.50.300">
    <property type="entry name" value="P-loop containing nucleotide triphosphate hydrolases"/>
    <property type="match status" value="2"/>
</dbReference>
<reference evidence="12 13" key="1">
    <citation type="journal article" date="2015" name="Genome Announc.">
        <title>Expanding the biotechnology potential of lactobacilli through comparative genomics of 213 strains and associated genera.</title>
        <authorList>
            <person name="Sun Z."/>
            <person name="Harris H.M."/>
            <person name="McCann A."/>
            <person name="Guo C."/>
            <person name="Argimon S."/>
            <person name="Zhang W."/>
            <person name="Yang X."/>
            <person name="Jeffery I.B."/>
            <person name="Cooney J.C."/>
            <person name="Kagawa T.F."/>
            <person name="Liu W."/>
            <person name="Song Y."/>
            <person name="Salvetti E."/>
            <person name="Wrobel A."/>
            <person name="Rasinkangas P."/>
            <person name="Parkhill J."/>
            <person name="Rea M.C."/>
            <person name="O'Sullivan O."/>
            <person name="Ritari J."/>
            <person name="Douillard F.P."/>
            <person name="Paul Ross R."/>
            <person name="Yang R."/>
            <person name="Briner A.E."/>
            <person name="Felis G.E."/>
            <person name="de Vos W.M."/>
            <person name="Barrangou R."/>
            <person name="Klaenhammer T.R."/>
            <person name="Caufield P.W."/>
            <person name="Cui Y."/>
            <person name="Zhang H."/>
            <person name="O'Toole P.W."/>
        </authorList>
    </citation>
    <scope>NUCLEOTIDE SEQUENCE [LARGE SCALE GENOMIC DNA]</scope>
    <source>
        <strain evidence="12 13">DSM 7090</strain>
    </source>
</reference>
<comment type="similarity">
    <text evidence="1 8 9 10">Belongs to the TRAFAC class TrmE-Era-EngA-EngB-Septin-like GTPase superfamily. EngA (Der) GTPase family.</text>
</comment>
<proteinExistence type="inferred from homology"/>
<feature type="binding site" evidence="8">
    <location>
        <begin position="10"/>
        <end position="17"/>
    </location>
    <ligand>
        <name>GTP</name>
        <dbReference type="ChEBI" id="CHEBI:37565"/>
        <label>1</label>
    </ligand>
</feature>
<evidence type="ECO:0000313" key="12">
    <source>
        <dbReference type="EMBL" id="KRO03167.1"/>
    </source>
</evidence>
<dbReference type="PROSITE" id="PS51712">
    <property type="entry name" value="G_ENGA"/>
    <property type="match status" value="2"/>
</dbReference>
<feature type="binding site" evidence="8">
    <location>
        <begin position="185"/>
        <end position="192"/>
    </location>
    <ligand>
        <name>GTP</name>
        <dbReference type="ChEBI" id="CHEBI:37565"/>
        <label>2</label>
    </ligand>
</feature>
<dbReference type="NCBIfam" id="TIGR03594">
    <property type="entry name" value="GTPase_EngA"/>
    <property type="match status" value="1"/>
</dbReference>
<feature type="domain" description="EngA-type G" evidence="11">
    <location>
        <begin position="4"/>
        <end position="170"/>
    </location>
</feature>
<feature type="binding site" evidence="8">
    <location>
        <begin position="297"/>
        <end position="300"/>
    </location>
    <ligand>
        <name>GTP</name>
        <dbReference type="ChEBI" id="CHEBI:37565"/>
        <label>2</label>
    </ligand>
</feature>
<dbReference type="InterPro" id="IPR027417">
    <property type="entry name" value="P-loop_NTPase"/>
</dbReference>
<dbReference type="InterPro" id="IPR005225">
    <property type="entry name" value="Small_GTP-bd"/>
</dbReference>
<dbReference type="Pfam" id="PF01926">
    <property type="entry name" value="MMR_HSR1"/>
    <property type="match status" value="2"/>
</dbReference>
<comment type="caution">
    <text evidence="12">The sequence shown here is derived from an EMBL/GenBank/DDBJ whole genome shotgun (WGS) entry which is preliminary data.</text>
</comment>
<evidence type="ECO:0000313" key="13">
    <source>
        <dbReference type="Proteomes" id="UP000051927"/>
    </source>
</evidence>
<keyword evidence="4 10" id="KW-0677">Repeat</keyword>
<dbReference type="InterPro" id="IPR032859">
    <property type="entry name" value="KH_dom-like"/>
</dbReference>